<dbReference type="Proteomes" id="UP001500063">
    <property type="component" value="Unassembled WGS sequence"/>
</dbReference>
<reference evidence="4" key="1">
    <citation type="journal article" date="2019" name="Int. J. Syst. Evol. Microbiol.">
        <title>The Global Catalogue of Microorganisms (GCM) 10K type strain sequencing project: providing services to taxonomists for standard genome sequencing and annotation.</title>
        <authorList>
            <consortium name="The Broad Institute Genomics Platform"/>
            <consortium name="The Broad Institute Genome Sequencing Center for Infectious Disease"/>
            <person name="Wu L."/>
            <person name="Ma J."/>
        </authorList>
    </citation>
    <scope>NUCLEOTIDE SEQUENCE [LARGE SCALE GENOMIC DNA]</scope>
    <source>
        <strain evidence="4">JCM 4565</strain>
    </source>
</reference>
<dbReference type="InterPro" id="IPR025736">
    <property type="entry name" value="PucR_C-HTH_dom"/>
</dbReference>
<protein>
    <submittedName>
        <fullName evidence="3">Helix-turn-helix domain-containing protein</fullName>
    </submittedName>
</protein>
<comment type="caution">
    <text evidence="3">The sequence shown here is derived from an EMBL/GenBank/DDBJ whole genome shotgun (WGS) entry which is preliminary data.</text>
</comment>
<dbReference type="PANTHER" id="PTHR33744:SF1">
    <property type="entry name" value="DNA-BINDING TRANSCRIPTIONAL ACTIVATOR ADER"/>
    <property type="match status" value="1"/>
</dbReference>
<name>A0ABN0WQU1_9ACTN</name>
<dbReference type="InterPro" id="IPR051448">
    <property type="entry name" value="CdaR-like_regulators"/>
</dbReference>
<evidence type="ECO:0000259" key="2">
    <source>
        <dbReference type="Pfam" id="PF13556"/>
    </source>
</evidence>
<dbReference type="RefSeq" id="WP_344117463.1">
    <property type="nucleotide sequence ID" value="NZ_BAAABW010000012.1"/>
</dbReference>
<accession>A0ABN0WQU1</accession>
<proteinExistence type="predicted"/>
<organism evidence="3 4">
    <name type="scientific">Streptomyces blastmyceticus</name>
    <dbReference type="NCBI Taxonomy" id="68180"/>
    <lineage>
        <taxon>Bacteria</taxon>
        <taxon>Bacillati</taxon>
        <taxon>Actinomycetota</taxon>
        <taxon>Actinomycetes</taxon>
        <taxon>Kitasatosporales</taxon>
        <taxon>Streptomycetaceae</taxon>
        <taxon>Streptomyces</taxon>
    </lineage>
</organism>
<dbReference type="EMBL" id="BAAABW010000012">
    <property type="protein sequence ID" value="GAA0344435.1"/>
    <property type="molecule type" value="Genomic_DNA"/>
</dbReference>
<dbReference type="Pfam" id="PF13556">
    <property type="entry name" value="HTH_30"/>
    <property type="match status" value="2"/>
</dbReference>
<evidence type="ECO:0000313" key="3">
    <source>
        <dbReference type="EMBL" id="GAA0344435.1"/>
    </source>
</evidence>
<feature type="domain" description="PucR C-terminal helix-turn-helix" evidence="2">
    <location>
        <begin position="470"/>
        <end position="512"/>
    </location>
</feature>
<gene>
    <name evidence="3" type="ORF">GCM10010319_20780</name>
</gene>
<evidence type="ECO:0000313" key="4">
    <source>
        <dbReference type="Proteomes" id="UP001500063"/>
    </source>
</evidence>
<dbReference type="PANTHER" id="PTHR33744">
    <property type="entry name" value="CARBOHYDRATE DIACID REGULATOR"/>
    <property type="match status" value="1"/>
</dbReference>
<dbReference type="Gene3D" id="1.10.10.2840">
    <property type="entry name" value="PucR C-terminal helix-turn-helix domain"/>
    <property type="match status" value="2"/>
</dbReference>
<keyword evidence="4" id="KW-1185">Reference proteome</keyword>
<sequence>MVTVGLLAGIPELTLRFGPGSRERGAQRSVTGAVTVPPGTAAPYGPMDGTGRRGGLAGLLVRIPADGDWARDRRRAEIHLARLAADGPAALVVPASSGPPEALVEVTARLGIPLLTISDDVPWSRVQRAIDDEQLRQATGRSARLTELLEHARTGTHDTDAAVRRLTAWLGDAIGGTVTLTGRNGAPPTVADPQLIAELTEGRLHAAAVQEDHEHLRLVTVGRRRPHPVLVAARDRPFDEQSTALVGHAADVLALLIRARDAEEHRRRSEEAVSALRLAVLQLLMGGDVVLAQRTAAGLHPGLLDAESADVYILEAPEDRRDALARECDAAVDGRALLVRCPAYEQHLIAIVPLQGPAAARDERADGVGPALRRIVAARDGVFLGGSGRHPLDRTAEAYQEASRALAVARFRPDGMAAHAAQTRLTEILDLAEAGRWAAEVLRPLDSLPYTGRGPLLSTVGLGLEFTAVNAARILGVSRNTVRARMDRMAGLLRLDLTDVRARAALHLALQAHGHGPAEQGGTTPLDRLLDTEGVRGWATEFLGRLAADDRDLRRTLRVWIAENTGVERAANRLGLHPQTVREHVRSAEPLLRRQLFTGGGDLYEVVLALAAVDGVELPALAGCSTGTSP</sequence>
<evidence type="ECO:0000256" key="1">
    <source>
        <dbReference type="SAM" id="MobiDB-lite"/>
    </source>
</evidence>
<feature type="domain" description="PucR C-terminal helix-turn-helix" evidence="2">
    <location>
        <begin position="553"/>
        <end position="611"/>
    </location>
</feature>
<dbReference type="InterPro" id="IPR042070">
    <property type="entry name" value="PucR_C-HTH_sf"/>
</dbReference>
<feature type="region of interest" description="Disordered" evidence="1">
    <location>
        <begin position="20"/>
        <end position="49"/>
    </location>
</feature>